<sequence>MTTARERTDAFCTRFGLRVPILQAPMAGASPPELGIAVARAGGMAGFGALLSTPDEIVGWARKFRAESNGAFQINLWAPDPAPARDAAQEDAVRAALATLGPEPPPPGEGPFLQDFAAQTAATLAAGPAVVSTIMGVGWSPDVVAELKARGILWICNATTLAEAREAEAAGADAIIAQGAEAGGHRGAFDAARAEHQLIGLFALVPRLADALSVPVIASGGIMDGRGVAAALTLGASAVQLGTAFLRCPEAGIAPAWSEALTQAGPEDTVLTRGFSGRLARGIANEATALFDKVPPAPYPIQRILTGPMRAEAGKAGDAGRMQLWAGQGAAMARAEPAGEVVRRIWAEAESLLPG</sequence>
<evidence type="ECO:0000313" key="11">
    <source>
        <dbReference type="Proteomes" id="UP000766336"/>
    </source>
</evidence>
<evidence type="ECO:0000313" key="10">
    <source>
        <dbReference type="EMBL" id="MBS7812927.1"/>
    </source>
</evidence>
<dbReference type="GO" id="GO:0004497">
    <property type="term" value="F:monooxygenase activity"/>
    <property type="evidence" value="ECO:0007669"/>
    <property type="project" value="UniProtKB-KW"/>
</dbReference>
<accession>A0ABS5QH89</accession>
<comment type="cofactor">
    <cofactor evidence="1">
        <name>FMN</name>
        <dbReference type="ChEBI" id="CHEBI:58210"/>
    </cofactor>
</comment>
<dbReference type="Pfam" id="PF03060">
    <property type="entry name" value="NMO"/>
    <property type="match status" value="1"/>
</dbReference>
<dbReference type="Proteomes" id="UP000766336">
    <property type="component" value="Unassembled WGS sequence"/>
</dbReference>
<dbReference type="RefSeq" id="WP_213671635.1">
    <property type="nucleotide sequence ID" value="NZ_JAHCDA010000004.1"/>
</dbReference>
<keyword evidence="7 10" id="KW-0503">Monooxygenase</keyword>
<keyword evidence="11" id="KW-1185">Reference proteome</keyword>
<gene>
    <name evidence="10" type="ORF">KHU32_18405</name>
</gene>
<dbReference type="CDD" id="cd04730">
    <property type="entry name" value="NPD_like"/>
    <property type="match status" value="1"/>
</dbReference>
<evidence type="ECO:0000256" key="8">
    <source>
        <dbReference type="ARBA" id="ARBA00031155"/>
    </source>
</evidence>
<evidence type="ECO:0000256" key="4">
    <source>
        <dbReference type="ARBA" id="ARBA00022630"/>
    </source>
</evidence>
<dbReference type="EMBL" id="JAHCDA010000004">
    <property type="protein sequence ID" value="MBS7812927.1"/>
    <property type="molecule type" value="Genomic_DNA"/>
</dbReference>
<dbReference type="InterPro" id="IPR004136">
    <property type="entry name" value="NMO"/>
</dbReference>
<evidence type="ECO:0000256" key="9">
    <source>
        <dbReference type="ARBA" id="ARBA00049401"/>
    </source>
</evidence>
<keyword evidence="5" id="KW-0288">FMN</keyword>
<name>A0ABS5QH89_9PROT</name>
<evidence type="ECO:0000256" key="5">
    <source>
        <dbReference type="ARBA" id="ARBA00022643"/>
    </source>
</evidence>
<protein>
    <recommendedName>
        <fullName evidence="8">Propionate 3-nitronate monooxygenase</fullName>
    </recommendedName>
</protein>
<organism evidence="10 11">
    <name type="scientific">Roseococcus pinisoli</name>
    <dbReference type="NCBI Taxonomy" id="2835040"/>
    <lineage>
        <taxon>Bacteria</taxon>
        <taxon>Pseudomonadati</taxon>
        <taxon>Pseudomonadota</taxon>
        <taxon>Alphaproteobacteria</taxon>
        <taxon>Acetobacterales</taxon>
        <taxon>Roseomonadaceae</taxon>
        <taxon>Roseococcus</taxon>
    </lineage>
</organism>
<comment type="caution">
    <text evidence="10">The sequence shown here is derived from an EMBL/GenBank/DDBJ whole genome shotgun (WGS) entry which is preliminary data.</text>
</comment>
<keyword evidence="3" id="KW-0216">Detoxification</keyword>
<reference evidence="10 11" key="1">
    <citation type="submission" date="2021-05" db="EMBL/GenBank/DDBJ databases">
        <title>Roseococcus sp. XZZS9, whole genome shotgun sequencing project.</title>
        <authorList>
            <person name="Zhao G."/>
            <person name="Shen L."/>
        </authorList>
    </citation>
    <scope>NUCLEOTIDE SEQUENCE [LARGE SCALE GENOMIC DNA]</scope>
    <source>
        <strain evidence="10 11">XZZS9</strain>
    </source>
</reference>
<evidence type="ECO:0000256" key="2">
    <source>
        <dbReference type="ARBA" id="ARBA00009881"/>
    </source>
</evidence>
<evidence type="ECO:0000256" key="7">
    <source>
        <dbReference type="ARBA" id="ARBA00023033"/>
    </source>
</evidence>
<dbReference type="Gene3D" id="3.20.20.70">
    <property type="entry name" value="Aldolase class I"/>
    <property type="match status" value="1"/>
</dbReference>
<evidence type="ECO:0000256" key="6">
    <source>
        <dbReference type="ARBA" id="ARBA00023002"/>
    </source>
</evidence>
<dbReference type="PANTHER" id="PTHR42747:SF3">
    <property type="entry name" value="NITRONATE MONOOXYGENASE-RELATED"/>
    <property type="match status" value="1"/>
</dbReference>
<comment type="similarity">
    <text evidence="2">Belongs to the nitronate monooxygenase family. NMO class I subfamily.</text>
</comment>
<dbReference type="SUPFAM" id="SSF51412">
    <property type="entry name" value="Inosine monophosphate dehydrogenase (IMPDH)"/>
    <property type="match status" value="1"/>
</dbReference>
<keyword evidence="4" id="KW-0285">Flavoprotein</keyword>
<evidence type="ECO:0000256" key="1">
    <source>
        <dbReference type="ARBA" id="ARBA00001917"/>
    </source>
</evidence>
<dbReference type="InterPro" id="IPR013785">
    <property type="entry name" value="Aldolase_TIM"/>
</dbReference>
<comment type="catalytic activity">
    <reaction evidence="9">
        <text>3 propionate 3-nitronate + 3 O2 + H2O = 3 3-oxopropanoate + 2 nitrate + nitrite + H2O2 + 3 H(+)</text>
        <dbReference type="Rhea" id="RHEA:57332"/>
        <dbReference type="ChEBI" id="CHEBI:15377"/>
        <dbReference type="ChEBI" id="CHEBI:15378"/>
        <dbReference type="ChEBI" id="CHEBI:15379"/>
        <dbReference type="ChEBI" id="CHEBI:16240"/>
        <dbReference type="ChEBI" id="CHEBI:16301"/>
        <dbReference type="ChEBI" id="CHEBI:17632"/>
        <dbReference type="ChEBI" id="CHEBI:33190"/>
        <dbReference type="ChEBI" id="CHEBI:136067"/>
    </reaction>
</comment>
<keyword evidence="6" id="KW-0560">Oxidoreductase</keyword>
<evidence type="ECO:0000256" key="3">
    <source>
        <dbReference type="ARBA" id="ARBA00022575"/>
    </source>
</evidence>
<dbReference type="PANTHER" id="PTHR42747">
    <property type="entry name" value="NITRONATE MONOOXYGENASE-RELATED"/>
    <property type="match status" value="1"/>
</dbReference>
<proteinExistence type="inferred from homology"/>